<dbReference type="SUPFAM" id="SSF101173">
    <property type="entry name" value="Docking domain B of the erythromycin polyketide synthase (DEBS)"/>
    <property type="match status" value="1"/>
</dbReference>
<gene>
    <name evidence="5" type="ORF">IHE71_10910</name>
</gene>
<feature type="non-terminal residue" evidence="5">
    <location>
        <position position="414"/>
    </location>
</feature>
<dbReference type="PANTHER" id="PTHR43775:SF51">
    <property type="entry name" value="INACTIVE PHENOLPHTHIOCEROL SYNTHESIS POLYKETIDE SYNTHASE TYPE I PKS1-RELATED"/>
    <property type="match status" value="1"/>
</dbReference>
<accession>A0ABR9MZJ5</accession>
<dbReference type="InterPro" id="IPR016039">
    <property type="entry name" value="Thiolase-like"/>
</dbReference>
<evidence type="ECO:0000256" key="3">
    <source>
        <dbReference type="ARBA" id="ARBA00023268"/>
    </source>
</evidence>
<dbReference type="EMBL" id="JADAQT010000081">
    <property type="protein sequence ID" value="MBE1876217.1"/>
    <property type="molecule type" value="Genomic_DNA"/>
</dbReference>
<organism evidence="5 6">
    <name type="scientific">Myceligenerans pegani</name>
    <dbReference type="NCBI Taxonomy" id="2776917"/>
    <lineage>
        <taxon>Bacteria</taxon>
        <taxon>Bacillati</taxon>
        <taxon>Actinomycetota</taxon>
        <taxon>Actinomycetes</taxon>
        <taxon>Micrococcales</taxon>
        <taxon>Promicromonosporaceae</taxon>
        <taxon>Myceligenerans</taxon>
    </lineage>
</organism>
<dbReference type="InterPro" id="IPR020841">
    <property type="entry name" value="PKS_Beta-ketoAc_synthase_dom"/>
</dbReference>
<comment type="cofactor">
    <cofactor evidence="1">
        <name>pantetheine 4'-phosphate</name>
        <dbReference type="ChEBI" id="CHEBI:47942"/>
    </cofactor>
</comment>
<keyword evidence="3" id="KW-0511">Multifunctional enzyme</keyword>
<dbReference type="RefSeq" id="WP_192862788.1">
    <property type="nucleotide sequence ID" value="NZ_JADAQT010000081.1"/>
</dbReference>
<dbReference type="PANTHER" id="PTHR43775">
    <property type="entry name" value="FATTY ACID SYNTHASE"/>
    <property type="match status" value="1"/>
</dbReference>
<dbReference type="Proteomes" id="UP000625527">
    <property type="component" value="Unassembled WGS sequence"/>
</dbReference>
<dbReference type="Pfam" id="PF02801">
    <property type="entry name" value="Ketoacyl-synt_C"/>
    <property type="match status" value="1"/>
</dbReference>
<dbReference type="InterPro" id="IPR036299">
    <property type="entry name" value="Polyketide_synth_docking_sf"/>
</dbReference>
<dbReference type="SUPFAM" id="SSF53901">
    <property type="entry name" value="Thiolase-like"/>
    <property type="match status" value="1"/>
</dbReference>
<dbReference type="PROSITE" id="PS00606">
    <property type="entry name" value="KS3_1"/>
    <property type="match status" value="1"/>
</dbReference>
<sequence>MADEQKLRDYLKRAIADAQDARKRLQELEDRRQEPIAIVGTACRYPGGVESPEDLWRLVAGGVDAVSGFPANRGWDLDALYDPDPSVPGTVYVREGGFLHDADLFDAEFFGISPREALSLDPQQRLLLMTAWEAFEQAGMDPRGLRGSRTGVFAGVMYNDYGSRPHLPPEDEGYLFNGSAGSVASGRLSYTFGLEGPAVSVDTACSSSLVALHLAAAALRNGECDLALAGGVAVMSTPVAFLEFSRQRGLALDGRCKSFAAGADGTGWSEGVGLLVVERLSDAIANGHRIVGVVKGSAVNQDGASNGLTAPNGPSQERVIRQALANAGLGAADVDAVEAHGTGTRLGDPIEAQALLATYGQERDEPLWLGSLKSNIGHAQAASGVGGIIKVLEAMRHGVLPRTLHVDAPSPHVD</sequence>
<evidence type="ECO:0000256" key="1">
    <source>
        <dbReference type="ARBA" id="ARBA00001957"/>
    </source>
</evidence>
<proteinExistence type="predicted"/>
<evidence type="ECO:0000313" key="6">
    <source>
        <dbReference type="Proteomes" id="UP000625527"/>
    </source>
</evidence>
<dbReference type="SMART" id="SM00825">
    <property type="entry name" value="PKS_KS"/>
    <property type="match status" value="1"/>
</dbReference>
<dbReference type="Pfam" id="PF08990">
    <property type="entry name" value="Docking"/>
    <property type="match status" value="1"/>
</dbReference>
<dbReference type="InterPro" id="IPR018201">
    <property type="entry name" value="Ketoacyl_synth_AS"/>
</dbReference>
<reference evidence="5 6" key="1">
    <citation type="submission" date="2020-10" db="EMBL/GenBank/DDBJ databases">
        <title>Myceligenerans pegani sp. nov., an endophytic actinomycete isolated from Peganum harmala L. in Xinjiang, China.</title>
        <authorList>
            <person name="Xin L."/>
        </authorList>
    </citation>
    <scope>NUCLEOTIDE SEQUENCE [LARGE SCALE GENOMIC DNA]</scope>
    <source>
        <strain evidence="5 6">TRM65318</strain>
    </source>
</reference>
<keyword evidence="6" id="KW-1185">Reference proteome</keyword>
<dbReference type="Gene3D" id="3.40.47.10">
    <property type="match status" value="1"/>
</dbReference>
<name>A0ABR9MZJ5_9MICO</name>
<dbReference type="CDD" id="cd00833">
    <property type="entry name" value="PKS"/>
    <property type="match status" value="1"/>
</dbReference>
<dbReference type="InterPro" id="IPR050091">
    <property type="entry name" value="PKS_NRPS_Biosynth_Enz"/>
</dbReference>
<dbReference type="InterPro" id="IPR015083">
    <property type="entry name" value="NorB/c/GfsB-D-like_docking"/>
</dbReference>
<dbReference type="InterPro" id="IPR014031">
    <property type="entry name" value="Ketoacyl_synth_C"/>
</dbReference>
<evidence type="ECO:0000313" key="5">
    <source>
        <dbReference type="EMBL" id="MBE1876217.1"/>
    </source>
</evidence>
<evidence type="ECO:0000256" key="2">
    <source>
        <dbReference type="ARBA" id="ARBA00022679"/>
    </source>
</evidence>
<dbReference type="InterPro" id="IPR014030">
    <property type="entry name" value="Ketoacyl_synth_N"/>
</dbReference>
<dbReference type="PROSITE" id="PS52004">
    <property type="entry name" value="KS3_2"/>
    <property type="match status" value="1"/>
</dbReference>
<feature type="domain" description="Ketosynthase family 3 (KS3)" evidence="4">
    <location>
        <begin position="33"/>
        <end position="414"/>
    </location>
</feature>
<dbReference type="Pfam" id="PF00109">
    <property type="entry name" value="ketoacyl-synt"/>
    <property type="match status" value="1"/>
</dbReference>
<keyword evidence="2" id="KW-0808">Transferase</keyword>
<protein>
    <submittedName>
        <fullName evidence="5">Polyketide synthase docking domain-containing protein</fullName>
    </submittedName>
</protein>
<comment type="caution">
    <text evidence="5">The sequence shown here is derived from an EMBL/GenBank/DDBJ whole genome shotgun (WGS) entry which is preliminary data.</text>
</comment>
<evidence type="ECO:0000259" key="4">
    <source>
        <dbReference type="PROSITE" id="PS52004"/>
    </source>
</evidence>